<proteinExistence type="predicted"/>
<name>A0AAV1ZZV3_9ARAC</name>
<evidence type="ECO:0000313" key="2">
    <source>
        <dbReference type="EMBL" id="CAL1277205.1"/>
    </source>
</evidence>
<feature type="non-terminal residue" evidence="2">
    <location>
        <position position="1"/>
    </location>
</feature>
<reference evidence="2 3" key="1">
    <citation type="submission" date="2024-04" db="EMBL/GenBank/DDBJ databases">
        <authorList>
            <person name="Rising A."/>
            <person name="Reimegard J."/>
            <person name="Sonavane S."/>
            <person name="Akerstrom W."/>
            <person name="Nylinder S."/>
            <person name="Hedman E."/>
            <person name="Kallberg Y."/>
        </authorList>
    </citation>
    <scope>NUCLEOTIDE SEQUENCE [LARGE SCALE GENOMIC DNA]</scope>
</reference>
<dbReference type="Proteomes" id="UP001497382">
    <property type="component" value="Unassembled WGS sequence"/>
</dbReference>
<protein>
    <submittedName>
        <fullName evidence="2">Uncharacterized protein</fullName>
    </submittedName>
</protein>
<feature type="region of interest" description="Disordered" evidence="1">
    <location>
        <begin position="1"/>
        <end position="27"/>
    </location>
</feature>
<feature type="compositionally biased region" description="Basic residues" evidence="1">
    <location>
        <begin position="139"/>
        <end position="152"/>
    </location>
</feature>
<dbReference type="EMBL" id="CAXIEN010000100">
    <property type="protein sequence ID" value="CAL1277205.1"/>
    <property type="molecule type" value="Genomic_DNA"/>
</dbReference>
<feature type="non-terminal residue" evidence="2">
    <location>
        <position position="191"/>
    </location>
</feature>
<accession>A0AAV1ZZV3</accession>
<organism evidence="2 3">
    <name type="scientific">Larinioides sclopetarius</name>
    <dbReference type="NCBI Taxonomy" id="280406"/>
    <lineage>
        <taxon>Eukaryota</taxon>
        <taxon>Metazoa</taxon>
        <taxon>Ecdysozoa</taxon>
        <taxon>Arthropoda</taxon>
        <taxon>Chelicerata</taxon>
        <taxon>Arachnida</taxon>
        <taxon>Araneae</taxon>
        <taxon>Araneomorphae</taxon>
        <taxon>Entelegynae</taxon>
        <taxon>Araneoidea</taxon>
        <taxon>Araneidae</taxon>
        <taxon>Larinioides</taxon>
    </lineage>
</organism>
<comment type="caution">
    <text evidence="2">The sequence shown here is derived from an EMBL/GenBank/DDBJ whole genome shotgun (WGS) entry which is preliminary data.</text>
</comment>
<feature type="region of interest" description="Disordered" evidence="1">
    <location>
        <begin position="131"/>
        <end position="160"/>
    </location>
</feature>
<sequence length="191" mass="21963">DRLDGSDVISSKDTNEENNTWSISRGNSSFNEKQFSLEEKRIKQEMLEVCFPGYGETVNELPGEEESVRNETVEETFQGVNESADSSLASERLVSTLNNAVSSERCHLTDQHIPENIVMDRLDGHWMKEQAPEITSNEKRKKKKKRRHKRPKIKDAGRHPEITQFDDINLKAVIKFNGAKKPCHFKITTYK</sequence>
<gene>
    <name evidence="2" type="ORF">LARSCL_LOCUS9084</name>
</gene>
<keyword evidence="3" id="KW-1185">Reference proteome</keyword>
<feature type="compositionally biased region" description="Polar residues" evidence="1">
    <location>
        <begin position="8"/>
        <end position="27"/>
    </location>
</feature>
<evidence type="ECO:0000256" key="1">
    <source>
        <dbReference type="SAM" id="MobiDB-lite"/>
    </source>
</evidence>
<dbReference type="AlphaFoldDB" id="A0AAV1ZZV3"/>
<evidence type="ECO:0000313" key="3">
    <source>
        <dbReference type="Proteomes" id="UP001497382"/>
    </source>
</evidence>